<dbReference type="Proteomes" id="UP000274756">
    <property type="component" value="Unassembled WGS sequence"/>
</dbReference>
<dbReference type="STRING" id="318479.A0A0N4U3J9"/>
<proteinExistence type="predicted"/>
<dbReference type="PANTHER" id="PTHR13438:SF2">
    <property type="entry name" value="AMINOACYL TRNA SYNTHASE COMPLEX-INTERACTING MULTIFUNCTIONAL PROTEIN 2"/>
    <property type="match status" value="1"/>
</dbReference>
<evidence type="ECO:0000313" key="5">
    <source>
        <dbReference type="WBParaSite" id="DME_0000130601-mRNA-1"/>
    </source>
</evidence>
<dbReference type="OrthoDB" id="5919182at2759"/>
<dbReference type="GO" id="GO:0017101">
    <property type="term" value="C:aminoacyl-tRNA synthetase multienzyme complex"/>
    <property type="evidence" value="ECO:0007669"/>
    <property type="project" value="InterPro"/>
</dbReference>
<dbReference type="PANTHER" id="PTHR13438">
    <property type="entry name" value="AMINOACYL TRNA SYNTHASE COMPLEX-INTERACTING MULTIFUNCTIONAL PROTEIN"/>
    <property type="match status" value="1"/>
</dbReference>
<sequence>MYVLEPYFNSMKVVPADLLYKLPNYHREFLSENGIEAIANEQTDSIKLLENRQLQLIEDLKQLVENVTEMLLSTQKNKKTKQIVENTDQQQEIVKFIKGVTPFCYIQKKDEISGVRQTLSANERPSYAMFETSTPFNLISINISRRELNWLRHIMELGAKRSISFKCDGLRAENIEARYNIQVTLLDNEDSQPEANIDGNIITGRIGVWKILGVLLGIYPSFNQSPIISTHIDGWLLTINAIFNGHINEDKVYRLMNNILGCNDYLASTYSATLADLVAHSIAENLVSCANNLELWMKRLNEAIR</sequence>
<dbReference type="AlphaFoldDB" id="A0A0N4U3J9"/>
<evidence type="ECO:0000256" key="1">
    <source>
        <dbReference type="SAM" id="Coils"/>
    </source>
</evidence>
<reference evidence="5" key="1">
    <citation type="submission" date="2017-02" db="UniProtKB">
        <authorList>
            <consortium name="WormBaseParasite"/>
        </authorList>
    </citation>
    <scope>IDENTIFICATION</scope>
</reference>
<accession>A0A0N4U3J9</accession>
<dbReference type="WBParaSite" id="DME_0000130601-mRNA-1">
    <property type="protein sequence ID" value="DME_0000130601-mRNA-1"/>
    <property type="gene ID" value="DME_0000130601"/>
</dbReference>
<feature type="coiled-coil region" evidence="1">
    <location>
        <begin position="46"/>
        <end position="77"/>
    </location>
</feature>
<keyword evidence="1" id="KW-0175">Coiled coil</keyword>
<dbReference type="InterPro" id="IPR042360">
    <property type="entry name" value="AIMP2"/>
</dbReference>
<dbReference type="Gene3D" id="1.20.1050.130">
    <property type="match status" value="1"/>
</dbReference>
<evidence type="ECO:0000313" key="3">
    <source>
        <dbReference type="Proteomes" id="UP000038040"/>
    </source>
</evidence>
<dbReference type="EMBL" id="UYYG01001153">
    <property type="protein sequence ID" value="VDN55693.1"/>
    <property type="molecule type" value="Genomic_DNA"/>
</dbReference>
<organism evidence="3 5">
    <name type="scientific">Dracunculus medinensis</name>
    <name type="common">Guinea worm</name>
    <dbReference type="NCBI Taxonomy" id="318479"/>
    <lineage>
        <taxon>Eukaryota</taxon>
        <taxon>Metazoa</taxon>
        <taxon>Ecdysozoa</taxon>
        <taxon>Nematoda</taxon>
        <taxon>Chromadorea</taxon>
        <taxon>Rhabditida</taxon>
        <taxon>Spirurina</taxon>
        <taxon>Dracunculoidea</taxon>
        <taxon>Dracunculidae</taxon>
        <taxon>Dracunculus</taxon>
    </lineage>
</organism>
<protein>
    <submittedName>
        <fullName evidence="2 5">Uncharacterized protein</fullName>
    </submittedName>
</protein>
<evidence type="ECO:0000313" key="4">
    <source>
        <dbReference type="Proteomes" id="UP000274756"/>
    </source>
</evidence>
<keyword evidence="4" id="KW-1185">Reference proteome</keyword>
<evidence type="ECO:0000313" key="2">
    <source>
        <dbReference type="EMBL" id="VDN55693.1"/>
    </source>
</evidence>
<gene>
    <name evidence="2" type="ORF">DME_LOCUS5666</name>
</gene>
<reference evidence="2 4" key="2">
    <citation type="submission" date="2018-11" db="EMBL/GenBank/DDBJ databases">
        <authorList>
            <consortium name="Pathogen Informatics"/>
        </authorList>
    </citation>
    <scope>NUCLEOTIDE SEQUENCE [LARGE SCALE GENOMIC DNA]</scope>
</reference>
<dbReference type="Proteomes" id="UP000038040">
    <property type="component" value="Unplaced"/>
</dbReference>
<name>A0A0N4U3J9_DRAME</name>